<dbReference type="EMBL" id="JAJFAZ020000002">
    <property type="protein sequence ID" value="KAI5346366.1"/>
    <property type="molecule type" value="Genomic_DNA"/>
</dbReference>
<comment type="caution">
    <text evidence="2">The sequence shown here is derived from an EMBL/GenBank/DDBJ whole genome shotgun (WGS) entry which is preliminary data.</text>
</comment>
<keyword evidence="1" id="KW-1133">Transmembrane helix</keyword>
<reference evidence="2 3" key="1">
    <citation type="journal article" date="2022" name="G3 (Bethesda)">
        <title>Whole-genome sequence and methylome profiling of the almond [Prunus dulcis (Mill.) D.A. Webb] cultivar 'Nonpareil'.</title>
        <authorList>
            <person name="D'Amico-Willman K.M."/>
            <person name="Ouma W.Z."/>
            <person name="Meulia T."/>
            <person name="Sideli G.M."/>
            <person name="Gradziel T.M."/>
            <person name="Fresnedo-Ramirez J."/>
        </authorList>
    </citation>
    <scope>NUCLEOTIDE SEQUENCE [LARGE SCALE GENOMIC DNA]</scope>
    <source>
        <strain evidence="2">Clone GOH B32 T37-40</strain>
    </source>
</reference>
<keyword evidence="1" id="KW-0472">Membrane</keyword>
<keyword evidence="1" id="KW-0812">Transmembrane</keyword>
<name>A0AAD4WQ91_PRUDU</name>
<feature type="transmembrane region" description="Helical" evidence="1">
    <location>
        <begin position="70"/>
        <end position="92"/>
    </location>
</feature>
<organism evidence="2 3">
    <name type="scientific">Prunus dulcis</name>
    <name type="common">Almond</name>
    <name type="synonym">Amygdalus dulcis</name>
    <dbReference type="NCBI Taxonomy" id="3755"/>
    <lineage>
        <taxon>Eukaryota</taxon>
        <taxon>Viridiplantae</taxon>
        <taxon>Streptophyta</taxon>
        <taxon>Embryophyta</taxon>
        <taxon>Tracheophyta</taxon>
        <taxon>Spermatophyta</taxon>
        <taxon>Magnoliopsida</taxon>
        <taxon>eudicotyledons</taxon>
        <taxon>Gunneridae</taxon>
        <taxon>Pentapetalae</taxon>
        <taxon>rosids</taxon>
        <taxon>fabids</taxon>
        <taxon>Rosales</taxon>
        <taxon>Rosaceae</taxon>
        <taxon>Amygdaloideae</taxon>
        <taxon>Amygdaleae</taxon>
        <taxon>Prunus</taxon>
    </lineage>
</organism>
<dbReference type="AlphaFoldDB" id="A0AAD4WQ91"/>
<evidence type="ECO:0000313" key="3">
    <source>
        <dbReference type="Proteomes" id="UP001054821"/>
    </source>
</evidence>
<protein>
    <submittedName>
        <fullName evidence="2">Uncharacterized protein</fullName>
    </submittedName>
</protein>
<evidence type="ECO:0000256" key="1">
    <source>
        <dbReference type="SAM" id="Phobius"/>
    </source>
</evidence>
<gene>
    <name evidence="2" type="ORF">L3X38_014245</name>
</gene>
<sequence>MLAGKRSGVNSLDGIAFLLRRTLLLVEAYLDGIRQGQEHYMNIVRILDLLDPKLRVAIAYLLHKAVQRALWLLSGAPSSSVFTSLARLYLFWL</sequence>
<accession>A0AAD4WQ91</accession>
<dbReference type="Proteomes" id="UP001054821">
    <property type="component" value="Chromosome 2"/>
</dbReference>
<proteinExistence type="predicted"/>
<keyword evidence="3" id="KW-1185">Reference proteome</keyword>
<evidence type="ECO:0000313" key="2">
    <source>
        <dbReference type="EMBL" id="KAI5346366.1"/>
    </source>
</evidence>